<proteinExistence type="predicted"/>
<evidence type="ECO:0000313" key="2">
    <source>
        <dbReference type="Proteomes" id="UP000220768"/>
    </source>
</evidence>
<reference evidence="1 2" key="1">
    <citation type="submission" date="2017-09" db="EMBL/GenBank/DDBJ databases">
        <title>Comparative genomics of rhizobia isolated from Phaseolus vulgaris in China.</title>
        <authorList>
            <person name="Tong W."/>
        </authorList>
    </citation>
    <scope>NUCLEOTIDE SEQUENCE [LARGE SCALE GENOMIC DNA]</scope>
    <source>
        <strain evidence="1 2">C5</strain>
    </source>
</reference>
<dbReference type="EMBL" id="NWSV01000013">
    <property type="protein sequence ID" value="PDT02573.1"/>
    <property type="molecule type" value="Genomic_DNA"/>
</dbReference>
<dbReference type="AlphaFoldDB" id="A0A2A6J9M9"/>
<gene>
    <name evidence="1" type="ORF">CO666_20165</name>
</gene>
<evidence type="ECO:0000313" key="1">
    <source>
        <dbReference type="EMBL" id="PDT02573.1"/>
    </source>
</evidence>
<organism evidence="1 2">
    <name type="scientific">Rhizobium chutanense</name>
    <dbReference type="NCBI Taxonomy" id="2035448"/>
    <lineage>
        <taxon>Bacteria</taxon>
        <taxon>Pseudomonadati</taxon>
        <taxon>Pseudomonadota</taxon>
        <taxon>Alphaproteobacteria</taxon>
        <taxon>Hyphomicrobiales</taxon>
        <taxon>Rhizobiaceae</taxon>
        <taxon>Rhizobium/Agrobacterium group</taxon>
        <taxon>Rhizobium</taxon>
    </lineage>
</organism>
<dbReference type="Proteomes" id="UP000220768">
    <property type="component" value="Unassembled WGS sequence"/>
</dbReference>
<keyword evidence="2" id="KW-1185">Reference proteome</keyword>
<comment type="caution">
    <text evidence="1">The sequence shown here is derived from an EMBL/GenBank/DDBJ whole genome shotgun (WGS) entry which is preliminary data.</text>
</comment>
<dbReference type="RefSeq" id="WP_097613971.1">
    <property type="nucleotide sequence ID" value="NZ_NWSV01000013.1"/>
</dbReference>
<name>A0A2A6J9M9_9HYPH</name>
<accession>A0A2A6J9M9</accession>
<protein>
    <submittedName>
        <fullName evidence="1">Uncharacterized protein</fullName>
    </submittedName>
</protein>
<sequence length="208" mass="21961">MRTPRSDGEAISNAAKLRKAALLSADIPTAARWGEIGPLLAGGRSLSPRLHRRLFTEIAQAHGDPASFPDGARRLISMTADERARAALRAGLAYHLAAFCPAVDRPTLAELRAVYGEEAVAFALGHINLSAATPPLDLLSREASRIVEADGWCMLALLADEYRISAAWRSAGWRDMAEGGSASLLRSPALALAAAAVSEVVLQEGAGR</sequence>